<dbReference type="CDD" id="cd00063">
    <property type="entry name" value="FN3"/>
    <property type="match status" value="1"/>
</dbReference>
<accession>A0A7G1NFE9</accession>
<dbReference type="InterPro" id="IPR003961">
    <property type="entry name" value="FN3_dom"/>
</dbReference>
<sequence length="691" mass="74256">MNRATRASALAATTVLATTGALLTCTSAAGAATASVTCKSPVFKRQFYANTTFSGTPKKTDCDSKIDQNWGTGAPAAGLPSNYFGVRWTVTRDFGSGGPFSIPVSTRDGLRVYLDGTRKVDLWKNVSTTQTKTVNITIPSGTHTLRFDFVNWTGAANVKADYLPRTSATVDTVKPLVPTGTSLTYDSSYQANFSWTANKEMDLAGYRVYRRLQGTSYGTKPLATTTSTSYKDTTLPKNGAVHYYEVRAFDKAGNESAGTADKSVTTVDQSAPAAPKGVEDAWKPDYSEKVSLSWYGNTEADLAGYNVYRSTTGGPVALTAANRLNGDKPHTHSWYEESLPLTGDTYYYVVTAVDIRGNESAASGTAEFYTRDKTGPVDTARNATAVEDERGVTLTWDKSETTSEDFVGYTVLRYDKPRTEPGRTTVQVAKGIRGTSFTDAAPPPGATHYYSVVAVDDAGNGGTPSVEMPVAVAGNNTPPPPVTGTTATAQENGVSLSWDASDDPGLDHYRVLRGTLVDGAWVYKPLIDAWTLKPKEFTETRHLDRMAADGEQFRYSVIAVDQYGNQLTVETGAPVKDVTELDLRPDAGAGPAVGDTPIGHLYGGVNGRVGWWLGSDTGANGSKVTGFTVYRWNRSTHVFDKVDVQTRGDITSWSYVDTARPKGTTTYYRVTATLADGTETAAREMAFASEN</sequence>
<dbReference type="RefSeq" id="WP_190901206.1">
    <property type="nucleotide sequence ID" value="NZ_AP023439.1"/>
</dbReference>
<organism evidence="7 8">
    <name type="scientific">Streptomyces tuirus</name>
    <dbReference type="NCBI Taxonomy" id="68278"/>
    <lineage>
        <taxon>Bacteria</taxon>
        <taxon>Bacillati</taxon>
        <taxon>Actinomycetota</taxon>
        <taxon>Actinomycetes</taxon>
        <taxon>Kitasatosporales</taxon>
        <taxon>Streptomycetaceae</taxon>
        <taxon>Streptomyces</taxon>
    </lineage>
</organism>
<keyword evidence="1" id="KW-0326">Glycosidase</keyword>
<feature type="signal peptide" evidence="4">
    <location>
        <begin position="1"/>
        <end position="31"/>
    </location>
</feature>
<evidence type="ECO:0000259" key="5">
    <source>
        <dbReference type="PROSITE" id="PS50853"/>
    </source>
</evidence>
<evidence type="ECO:0000313" key="7">
    <source>
        <dbReference type="EMBL" id="BCL21898.1"/>
    </source>
</evidence>
<dbReference type="InterPro" id="IPR013783">
    <property type="entry name" value="Ig-like_fold"/>
</dbReference>
<reference evidence="7 8" key="1">
    <citation type="journal article" date="2014" name="Int. J. Syst. Evol. Microbiol.">
        <title>Complete genome sequence of Corynebacterium casei LMG S-19264T (=DSM 44701T), isolated from a smear-ripened cheese.</title>
        <authorList>
            <consortium name="US DOE Joint Genome Institute (JGI-PGF)"/>
            <person name="Walter F."/>
            <person name="Albersmeier A."/>
            <person name="Kalinowski J."/>
            <person name="Ruckert C."/>
        </authorList>
    </citation>
    <scope>NUCLEOTIDE SEQUENCE [LARGE SCALE GENOMIC DNA]</scope>
    <source>
        <strain evidence="7 8">JCM 4255</strain>
    </source>
</reference>
<evidence type="ECO:0008006" key="9">
    <source>
        <dbReference type="Google" id="ProtNLM"/>
    </source>
</evidence>
<dbReference type="EMBL" id="AP023439">
    <property type="protein sequence ID" value="BCL21898.1"/>
    <property type="molecule type" value="Genomic_DNA"/>
</dbReference>
<evidence type="ECO:0000256" key="4">
    <source>
        <dbReference type="SAM" id="SignalP"/>
    </source>
</evidence>
<dbReference type="InterPro" id="IPR011658">
    <property type="entry name" value="PA14_dom"/>
</dbReference>
<evidence type="ECO:0000256" key="1">
    <source>
        <dbReference type="ARBA" id="ARBA00023295"/>
    </source>
</evidence>
<dbReference type="InterPro" id="IPR037524">
    <property type="entry name" value="PA14/GLEYA"/>
</dbReference>
<name>A0A7G1NFE9_9ACTN</name>
<dbReference type="SUPFAM" id="SSF56988">
    <property type="entry name" value="Anthrax protective antigen"/>
    <property type="match status" value="1"/>
</dbReference>
<evidence type="ECO:0000256" key="3">
    <source>
        <dbReference type="SAM" id="MobiDB-lite"/>
    </source>
</evidence>
<keyword evidence="2" id="KW-0119">Carbohydrate metabolism</keyword>
<dbReference type="InterPro" id="IPR036116">
    <property type="entry name" value="FN3_sf"/>
</dbReference>
<feature type="region of interest" description="Disordered" evidence="3">
    <location>
        <begin position="255"/>
        <end position="280"/>
    </location>
</feature>
<dbReference type="PROSITE" id="PS51820">
    <property type="entry name" value="PA14"/>
    <property type="match status" value="1"/>
</dbReference>
<dbReference type="KEGG" id="stui:GCM10017668_37410"/>
<dbReference type="Gene3D" id="2.60.40.10">
    <property type="entry name" value="Immunoglobulins"/>
    <property type="match status" value="5"/>
</dbReference>
<gene>
    <name evidence="7" type="ORF">GCM10017668_37410</name>
</gene>
<keyword evidence="1" id="KW-0378">Hydrolase</keyword>
<dbReference type="SUPFAM" id="SSF49265">
    <property type="entry name" value="Fibronectin type III"/>
    <property type="match status" value="2"/>
</dbReference>
<feature type="domain" description="Fibronectin type-III" evidence="5">
    <location>
        <begin position="376"/>
        <end position="480"/>
    </location>
</feature>
<dbReference type="GO" id="GO:0016798">
    <property type="term" value="F:hydrolase activity, acting on glycosyl bonds"/>
    <property type="evidence" value="ECO:0007669"/>
    <property type="project" value="UniProtKB-KW"/>
</dbReference>
<proteinExistence type="predicted"/>
<dbReference type="GO" id="GO:0000272">
    <property type="term" value="P:polysaccharide catabolic process"/>
    <property type="evidence" value="ECO:0007669"/>
    <property type="project" value="UniProtKB-KW"/>
</dbReference>
<dbReference type="SMART" id="SM00060">
    <property type="entry name" value="FN3"/>
    <property type="match status" value="3"/>
</dbReference>
<evidence type="ECO:0000256" key="2">
    <source>
        <dbReference type="ARBA" id="ARBA00023326"/>
    </source>
</evidence>
<feature type="domain" description="PA14" evidence="6">
    <location>
        <begin position="38"/>
        <end position="181"/>
    </location>
</feature>
<dbReference type="PROSITE" id="PS50853">
    <property type="entry name" value="FN3"/>
    <property type="match status" value="1"/>
</dbReference>
<dbReference type="AlphaFoldDB" id="A0A7G1NFE9"/>
<evidence type="ECO:0000259" key="6">
    <source>
        <dbReference type="PROSITE" id="PS51820"/>
    </source>
</evidence>
<evidence type="ECO:0000313" key="8">
    <source>
        <dbReference type="Proteomes" id="UP000516373"/>
    </source>
</evidence>
<keyword evidence="4" id="KW-0732">Signal</keyword>
<keyword evidence="2" id="KW-0624">Polysaccharide degradation</keyword>
<dbReference type="Pfam" id="PF07691">
    <property type="entry name" value="PA14"/>
    <property type="match status" value="1"/>
</dbReference>
<dbReference type="Proteomes" id="UP000516373">
    <property type="component" value="Chromosome"/>
</dbReference>
<feature type="chain" id="PRO_5028829047" description="PA14 domain-containing protein" evidence="4">
    <location>
        <begin position="32"/>
        <end position="691"/>
    </location>
</feature>
<protein>
    <recommendedName>
        <fullName evidence="9">PA14 domain-containing protein</fullName>
    </recommendedName>
</protein>